<accession>A0A3B1DVC1</accession>
<proteinExistence type="predicted"/>
<organism evidence="1">
    <name type="scientific">hydrothermal vent metagenome</name>
    <dbReference type="NCBI Taxonomy" id="652676"/>
    <lineage>
        <taxon>unclassified sequences</taxon>
        <taxon>metagenomes</taxon>
        <taxon>ecological metagenomes</taxon>
    </lineage>
</organism>
<gene>
    <name evidence="1" type="ORF">MNBD_PLANCTO03-1400</name>
</gene>
<evidence type="ECO:0000313" key="1">
    <source>
        <dbReference type="EMBL" id="VAX35925.1"/>
    </source>
</evidence>
<dbReference type="AlphaFoldDB" id="A0A3B1DVC1"/>
<protein>
    <submittedName>
        <fullName evidence="1">Uncharacterized protein</fullName>
    </submittedName>
</protein>
<dbReference type="EMBL" id="UOGK01000021">
    <property type="protein sequence ID" value="VAX35925.1"/>
    <property type="molecule type" value="Genomic_DNA"/>
</dbReference>
<reference evidence="1" key="1">
    <citation type="submission" date="2018-06" db="EMBL/GenBank/DDBJ databases">
        <authorList>
            <person name="Zhirakovskaya E."/>
        </authorList>
    </citation>
    <scope>NUCLEOTIDE SEQUENCE</scope>
</reference>
<name>A0A3B1DVC1_9ZZZZ</name>
<sequence>MATHRNTRSAGLGVLMLSLLGFGAWGCSSGGSARADYYASRSIHRPAQAGDGSVVALSPKGGSASWTASLTFVPIADTGDFADGR</sequence>